<evidence type="ECO:0000313" key="3">
    <source>
        <dbReference type="Proteomes" id="UP000696931"/>
    </source>
</evidence>
<feature type="chain" id="PRO_5037012516" evidence="1">
    <location>
        <begin position="23"/>
        <end position="182"/>
    </location>
</feature>
<proteinExistence type="predicted"/>
<dbReference type="EMBL" id="JACRIW010000041">
    <property type="protein sequence ID" value="MBI5169080.1"/>
    <property type="molecule type" value="Genomic_DNA"/>
</dbReference>
<protein>
    <submittedName>
        <fullName evidence="2">Uncharacterized protein</fullName>
    </submittedName>
</protein>
<accession>A0A933SCB5</accession>
<dbReference type="Proteomes" id="UP000696931">
    <property type="component" value="Unassembled WGS sequence"/>
</dbReference>
<dbReference type="AlphaFoldDB" id="A0A933SCB5"/>
<gene>
    <name evidence="2" type="ORF">HZA61_06305</name>
</gene>
<evidence type="ECO:0000256" key="1">
    <source>
        <dbReference type="SAM" id="SignalP"/>
    </source>
</evidence>
<name>A0A933SCB5_UNCEI</name>
<organism evidence="2 3">
    <name type="scientific">Eiseniibacteriota bacterium</name>
    <dbReference type="NCBI Taxonomy" id="2212470"/>
    <lineage>
        <taxon>Bacteria</taxon>
        <taxon>Candidatus Eiseniibacteriota</taxon>
    </lineage>
</organism>
<feature type="signal peptide" evidence="1">
    <location>
        <begin position="1"/>
        <end position="22"/>
    </location>
</feature>
<reference evidence="2" key="1">
    <citation type="submission" date="2020-07" db="EMBL/GenBank/DDBJ databases">
        <title>Huge and variable diversity of episymbiotic CPR bacteria and DPANN archaea in groundwater ecosystems.</title>
        <authorList>
            <person name="He C.Y."/>
            <person name="Keren R."/>
            <person name="Whittaker M."/>
            <person name="Farag I.F."/>
            <person name="Doudna J."/>
            <person name="Cate J.H.D."/>
            <person name="Banfield J.F."/>
        </authorList>
    </citation>
    <scope>NUCLEOTIDE SEQUENCE</scope>
    <source>
        <strain evidence="2">NC_groundwater_1813_Pr3_B-0.1um_71_17</strain>
    </source>
</reference>
<evidence type="ECO:0000313" key="2">
    <source>
        <dbReference type="EMBL" id="MBI5169080.1"/>
    </source>
</evidence>
<keyword evidence="1" id="KW-0732">Signal</keyword>
<comment type="caution">
    <text evidence="2">The sequence shown here is derived from an EMBL/GenBank/DDBJ whole genome shotgun (WGS) entry which is preliminary data.</text>
</comment>
<sequence>MKTIVTLCAGLCLMAAVVVAQAAPPAGAPAARPAAKPAAGAASGAAQAGAPKLKNVTLHIFNRVFPSFHDKVTAVPSTEFRVGDTEYTARVVEFVPDFAMDIKTKKIMSRGPEPKNPAFKIIVKKGKVPTDTTWAFFNMPPHFARTSLLAFVATEITFTNRPSLVSQDSLALQIRKREGEQR</sequence>